<comment type="caution">
    <text evidence="6">The sequence shown here is derived from an EMBL/GenBank/DDBJ whole genome shotgun (WGS) entry which is preliminary data.</text>
</comment>
<reference evidence="6" key="1">
    <citation type="submission" date="2022-01" db="EMBL/GenBank/DDBJ databases">
        <title>Genome sequnece data of strain Bradyrhizobium sp. nov.</title>
        <authorList>
            <person name="Zhang J."/>
        </authorList>
    </citation>
    <scope>NUCLEOTIDE SEQUENCE</scope>
    <source>
        <strain evidence="6">WYCCWR 13023</strain>
    </source>
</reference>
<dbReference type="RefSeq" id="WP_237891916.1">
    <property type="nucleotide sequence ID" value="NZ_JAKLTY010000040.1"/>
</dbReference>
<dbReference type="GO" id="GO:0004499">
    <property type="term" value="F:N,N-dimethylaniline monooxygenase activity"/>
    <property type="evidence" value="ECO:0007669"/>
    <property type="project" value="InterPro"/>
</dbReference>
<evidence type="ECO:0000256" key="5">
    <source>
        <dbReference type="ARBA" id="ARBA00034528"/>
    </source>
</evidence>
<dbReference type="InterPro" id="IPR036188">
    <property type="entry name" value="FAD/NAD-bd_sf"/>
</dbReference>
<dbReference type="GO" id="GO:0034899">
    <property type="term" value="F:trimethylamine monooxygenase activity"/>
    <property type="evidence" value="ECO:0007669"/>
    <property type="project" value="UniProtKB-EC"/>
</dbReference>
<dbReference type="PRINTS" id="PR00419">
    <property type="entry name" value="ADXRDTASE"/>
</dbReference>
<dbReference type="AlphaFoldDB" id="A0A9X1UJV1"/>
<keyword evidence="2" id="KW-0285">Flavoprotein</keyword>
<gene>
    <name evidence="6" type="ORF">L6654_37620</name>
</gene>
<dbReference type="InterPro" id="IPR020946">
    <property type="entry name" value="Flavin_mOase-like"/>
</dbReference>
<dbReference type="EMBL" id="JAKLTY010000040">
    <property type="protein sequence ID" value="MCG2632342.1"/>
    <property type="molecule type" value="Genomic_DNA"/>
</dbReference>
<evidence type="ECO:0000256" key="3">
    <source>
        <dbReference type="ARBA" id="ARBA00022827"/>
    </source>
</evidence>
<evidence type="ECO:0000313" key="7">
    <source>
        <dbReference type="Proteomes" id="UP001139054"/>
    </source>
</evidence>
<keyword evidence="4" id="KW-0560">Oxidoreductase</keyword>
<dbReference type="Proteomes" id="UP001139054">
    <property type="component" value="Unassembled WGS sequence"/>
</dbReference>
<dbReference type="GO" id="GO:0050660">
    <property type="term" value="F:flavin adenine dinucleotide binding"/>
    <property type="evidence" value="ECO:0007669"/>
    <property type="project" value="InterPro"/>
</dbReference>
<dbReference type="SUPFAM" id="SSF51905">
    <property type="entry name" value="FAD/NAD(P)-binding domain"/>
    <property type="match status" value="1"/>
</dbReference>
<dbReference type="Gene3D" id="3.50.50.60">
    <property type="entry name" value="FAD/NAD(P)-binding domain"/>
    <property type="match status" value="1"/>
</dbReference>
<protein>
    <recommendedName>
        <fullName evidence="5">trimethylamine monooxygenase</fullName>
        <ecNumber evidence="5">1.14.13.148</ecNumber>
    </recommendedName>
</protein>
<name>A0A9X1UJV1_9BRAD</name>
<accession>A0A9X1UJV1</accession>
<proteinExistence type="inferred from homology"/>
<dbReference type="InterPro" id="IPR050346">
    <property type="entry name" value="FMO-like"/>
</dbReference>
<dbReference type="Pfam" id="PF00743">
    <property type="entry name" value="FMO-like"/>
    <property type="match status" value="1"/>
</dbReference>
<dbReference type="PANTHER" id="PTHR23023">
    <property type="entry name" value="DIMETHYLANILINE MONOOXYGENASE"/>
    <property type="match status" value="1"/>
</dbReference>
<organism evidence="6 7">
    <name type="scientific">Bradyrhizobium zhengyangense</name>
    <dbReference type="NCBI Taxonomy" id="2911009"/>
    <lineage>
        <taxon>Bacteria</taxon>
        <taxon>Pseudomonadati</taxon>
        <taxon>Pseudomonadota</taxon>
        <taxon>Alphaproteobacteria</taxon>
        <taxon>Hyphomicrobiales</taxon>
        <taxon>Nitrobacteraceae</taxon>
        <taxon>Bradyrhizobium</taxon>
    </lineage>
</organism>
<sequence length="492" mass="55720">MTVRKRVAIIGAGVQGLAAARTLVALGYEVRIFERLDAVGGTWHRKKSYPGLASHGPMRNILYPDFPAPAGFDENKPFAREDFADYLDRYARRFGLLELVSFETDVTDIRYRPDESARPVTVAARKVTSGATIEHECDFVVYTTFTTVGFVPRFEGEETYRGRIVHSSDLNDDILNDSLRRGDRILVLGGNKSAADIVSYLESRSYKNYLWVFRRNTWGFDFEKIASGSLTVRLGFYIYFKLFQSRRLRPLAAAAFLPLRLFGHFLSPFPESHPLAIGFNGAIWKREQIDVLRRSRVHRGEIARIDGQQVLLATRGAPDGQEPVRETFDLIVCGTSFVQTKDAPVVLVDSNGERSLDQQKSAFLFRSMVHPAAPRIVFWNAAISPGRITISAYLLSLWFHRHFSLVDEGRLKPEAMIAEIESDKEMLRVRGHADYDVWKTFQKAQGSFIERNATLTLKDLDLLDTKTRMILLSASPIALKDIYLAKLAKMRG</sequence>
<evidence type="ECO:0000256" key="2">
    <source>
        <dbReference type="ARBA" id="ARBA00022630"/>
    </source>
</evidence>
<keyword evidence="3" id="KW-0274">FAD</keyword>
<dbReference type="GO" id="GO:0050661">
    <property type="term" value="F:NADP binding"/>
    <property type="evidence" value="ECO:0007669"/>
    <property type="project" value="InterPro"/>
</dbReference>
<evidence type="ECO:0000256" key="1">
    <source>
        <dbReference type="ARBA" id="ARBA00009183"/>
    </source>
</evidence>
<dbReference type="EC" id="1.14.13.148" evidence="5"/>
<comment type="similarity">
    <text evidence="1">Belongs to the FMO family.</text>
</comment>
<evidence type="ECO:0000313" key="6">
    <source>
        <dbReference type="EMBL" id="MCG2632342.1"/>
    </source>
</evidence>
<evidence type="ECO:0000256" key="4">
    <source>
        <dbReference type="ARBA" id="ARBA00023002"/>
    </source>
</evidence>